<gene>
    <name evidence="2" type="ORF">M9458_043153</name>
</gene>
<evidence type="ECO:0000313" key="3">
    <source>
        <dbReference type="Proteomes" id="UP001529510"/>
    </source>
</evidence>
<reference evidence="2 3" key="1">
    <citation type="submission" date="2024-05" db="EMBL/GenBank/DDBJ databases">
        <title>Genome sequencing and assembly of Indian major carp, Cirrhinus mrigala (Hamilton, 1822).</title>
        <authorList>
            <person name="Mohindra V."/>
            <person name="Chowdhury L.M."/>
            <person name="Lal K."/>
            <person name="Jena J.K."/>
        </authorList>
    </citation>
    <scope>NUCLEOTIDE SEQUENCE [LARGE SCALE GENOMIC DNA]</scope>
    <source>
        <strain evidence="2">CM1030</strain>
        <tissue evidence="2">Blood</tissue>
    </source>
</reference>
<dbReference type="AlphaFoldDB" id="A0ABD0NBJ7"/>
<accession>A0ABD0NBJ7</accession>
<evidence type="ECO:0000256" key="1">
    <source>
        <dbReference type="SAM" id="MobiDB-lite"/>
    </source>
</evidence>
<proteinExistence type="predicted"/>
<organism evidence="2 3">
    <name type="scientific">Cirrhinus mrigala</name>
    <name type="common">Mrigala</name>
    <dbReference type="NCBI Taxonomy" id="683832"/>
    <lineage>
        <taxon>Eukaryota</taxon>
        <taxon>Metazoa</taxon>
        <taxon>Chordata</taxon>
        <taxon>Craniata</taxon>
        <taxon>Vertebrata</taxon>
        <taxon>Euteleostomi</taxon>
        <taxon>Actinopterygii</taxon>
        <taxon>Neopterygii</taxon>
        <taxon>Teleostei</taxon>
        <taxon>Ostariophysi</taxon>
        <taxon>Cypriniformes</taxon>
        <taxon>Cyprinidae</taxon>
        <taxon>Labeoninae</taxon>
        <taxon>Labeonini</taxon>
        <taxon>Cirrhinus</taxon>
    </lineage>
</organism>
<keyword evidence="3" id="KW-1185">Reference proteome</keyword>
<dbReference type="Proteomes" id="UP001529510">
    <property type="component" value="Unassembled WGS sequence"/>
</dbReference>
<sequence>MSQQLQAIQQSRDQPDLHQLHWYSQHHPSHAPYSALISDFSSNISSVSPTVSHTATIVTSSVPSSVAGHMMYPGAHVMYATSTPTLADGGLTVLNTFPQAPAAMHVSHTQAQDSGQSHSVNASFELA</sequence>
<feature type="region of interest" description="Disordered" evidence="1">
    <location>
        <begin position="107"/>
        <end position="127"/>
    </location>
</feature>
<evidence type="ECO:0000313" key="2">
    <source>
        <dbReference type="EMBL" id="KAL0159428.1"/>
    </source>
</evidence>
<protein>
    <submittedName>
        <fullName evidence="2">Uncharacterized protein</fullName>
    </submittedName>
</protein>
<comment type="caution">
    <text evidence="2">The sequence shown here is derived from an EMBL/GenBank/DDBJ whole genome shotgun (WGS) entry which is preliminary data.</text>
</comment>
<dbReference type="EMBL" id="JAMKFB020000022">
    <property type="protein sequence ID" value="KAL0159428.1"/>
    <property type="molecule type" value="Genomic_DNA"/>
</dbReference>
<name>A0ABD0NBJ7_CIRMR</name>